<feature type="compositionally biased region" description="Basic and acidic residues" evidence="1">
    <location>
        <begin position="344"/>
        <end position="355"/>
    </location>
</feature>
<evidence type="ECO:0000313" key="5">
    <source>
        <dbReference type="Proteomes" id="UP001372338"/>
    </source>
</evidence>
<proteinExistence type="predicted"/>
<dbReference type="EMBL" id="JAYWIO010000006">
    <property type="protein sequence ID" value="KAK7257689.1"/>
    <property type="molecule type" value="Genomic_DNA"/>
</dbReference>
<feature type="compositionally biased region" description="Polar residues" evidence="1">
    <location>
        <begin position="237"/>
        <end position="251"/>
    </location>
</feature>
<evidence type="ECO:0000259" key="2">
    <source>
        <dbReference type="Pfam" id="PF04784"/>
    </source>
</evidence>
<organism evidence="4 5">
    <name type="scientific">Crotalaria pallida</name>
    <name type="common">Smooth rattlebox</name>
    <name type="synonym">Crotalaria striata</name>
    <dbReference type="NCBI Taxonomy" id="3830"/>
    <lineage>
        <taxon>Eukaryota</taxon>
        <taxon>Viridiplantae</taxon>
        <taxon>Streptophyta</taxon>
        <taxon>Embryophyta</taxon>
        <taxon>Tracheophyta</taxon>
        <taxon>Spermatophyta</taxon>
        <taxon>Magnoliopsida</taxon>
        <taxon>eudicotyledons</taxon>
        <taxon>Gunneridae</taxon>
        <taxon>Pentapetalae</taxon>
        <taxon>rosids</taxon>
        <taxon>fabids</taxon>
        <taxon>Fabales</taxon>
        <taxon>Fabaceae</taxon>
        <taxon>Papilionoideae</taxon>
        <taxon>50 kb inversion clade</taxon>
        <taxon>genistoids sensu lato</taxon>
        <taxon>core genistoids</taxon>
        <taxon>Crotalarieae</taxon>
        <taxon>Crotalaria</taxon>
    </lineage>
</organism>
<keyword evidence="5" id="KW-1185">Reference proteome</keyword>
<dbReference type="PANTHER" id="PTHR46248:SF6">
    <property type="entry name" value="OS03G0859900 PROTEIN"/>
    <property type="match status" value="1"/>
</dbReference>
<dbReference type="Proteomes" id="UP001372338">
    <property type="component" value="Unassembled WGS sequence"/>
</dbReference>
<dbReference type="InterPro" id="IPR025757">
    <property type="entry name" value="MIP1_Leuzipper"/>
</dbReference>
<sequence length="725" mass="82586">MMSHHSHQHPQQQQQQQQRRLILSECLKKNESSLSSSHSHKVSTSTPSTSTSTSTRRCRSFFGPKLLVSSSSSHQHQQQQQLHYFDDQQYEPPHSPPLPCCFNVSSRRWGGLKLGCSDSSSMASQVDLSSLHSPSDIIRKKKITGQQKREELEREVSMLQRLLHQEEKIHEILEMVHNNKPNGSAISTPNFLPPKMKELLSELVEVEDEISRLEGQISQLQADLKHEQKITKESKSKSWNQGNLSNPNSHLSTPTIPIPISSPSPSPSPIHRSVHERMAFETKALHFISKAIKGDYNLSDFSLNEKTGFLKNSDQQKEDNFQDVKFQDRLPRKNGMLKPQSPMRDPRHPSPKVRERNPEMYLDLPTRSLLDPLLSEENDLKWQPNKLSESIMKCLNFIYVRLLRTSRAMELEKSGPISRSIHSSLSSRSFRVDTVSNPKSSLVMQRESPRQQDPYGIFNTEESIPRDIGPYKNLVIFTSSSMDPKFISSPSSIPLLRKLRILMSNLQTVDLKSLTYQQKLAFWINVFNACIMHGFIQFGVPSTPEKLLALLNKATLNVGGHIINAQAIEHFILRKRATYDMKEVQRKGEWDEKESIVRELFGLDSMDPNVTFALCCGTRSSPAVRIYTADGVTAELEKSKLDYLQASILATSTKRVAFPELLLRNMFDFGVDTDSLVEWVCNQLPTSGTLRKSLVDCFRSHSNVKASTIVEKIPYDYDFQYLLTI</sequence>
<evidence type="ECO:0000313" key="4">
    <source>
        <dbReference type="EMBL" id="KAK7257689.1"/>
    </source>
</evidence>
<gene>
    <name evidence="4" type="ORF">RIF29_31842</name>
</gene>
<feature type="compositionally biased region" description="Pro residues" evidence="1">
    <location>
        <begin position="256"/>
        <end position="268"/>
    </location>
</feature>
<dbReference type="Pfam" id="PF04784">
    <property type="entry name" value="DUF547"/>
    <property type="match status" value="1"/>
</dbReference>
<dbReference type="PANTHER" id="PTHR46248">
    <property type="entry name" value="EXPRESSED PROTEIN"/>
    <property type="match status" value="1"/>
</dbReference>
<feature type="domain" description="Ternary complex factor MIP1 leucine-zipper" evidence="3">
    <location>
        <begin position="145"/>
        <end position="227"/>
    </location>
</feature>
<evidence type="ECO:0000256" key="1">
    <source>
        <dbReference type="SAM" id="MobiDB-lite"/>
    </source>
</evidence>
<accession>A0AAN9EIE7</accession>
<feature type="region of interest" description="Disordered" evidence="1">
    <location>
        <begin position="30"/>
        <end position="57"/>
    </location>
</feature>
<feature type="compositionally biased region" description="Low complexity" evidence="1">
    <location>
        <begin position="32"/>
        <end position="55"/>
    </location>
</feature>
<dbReference type="InterPro" id="IPR006869">
    <property type="entry name" value="DUF547"/>
</dbReference>
<dbReference type="AlphaFoldDB" id="A0AAN9EIE7"/>
<protein>
    <submittedName>
        <fullName evidence="4">Uncharacterized protein</fullName>
    </submittedName>
</protein>
<dbReference type="Pfam" id="PF14389">
    <property type="entry name" value="Lzipper-MIP1"/>
    <property type="match status" value="1"/>
</dbReference>
<evidence type="ECO:0000259" key="3">
    <source>
        <dbReference type="Pfam" id="PF14389"/>
    </source>
</evidence>
<comment type="caution">
    <text evidence="4">The sequence shown here is derived from an EMBL/GenBank/DDBJ whole genome shotgun (WGS) entry which is preliminary data.</text>
</comment>
<feature type="domain" description="DUF547" evidence="2">
    <location>
        <begin position="512"/>
        <end position="644"/>
    </location>
</feature>
<name>A0AAN9EIE7_CROPI</name>
<feature type="region of interest" description="Disordered" evidence="1">
    <location>
        <begin position="330"/>
        <end position="355"/>
    </location>
</feature>
<feature type="region of interest" description="Disordered" evidence="1">
    <location>
        <begin position="228"/>
        <end position="271"/>
    </location>
</feature>
<reference evidence="4 5" key="1">
    <citation type="submission" date="2024-01" db="EMBL/GenBank/DDBJ databases">
        <title>The genomes of 5 underutilized Papilionoideae crops provide insights into root nodulation and disease resistanc.</title>
        <authorList>
            <person name="Yuan L."/>
        </authorList>
    </citation>
    <scope>NUCLEOTIDE SEQUENCE [LARGE SCALE GENOMIC DNA]</scope>
    <source>
        <strain evidence="4">ZHUSHIDOU_FW_LH</strain>
        <tissue evidence="4">Leaf</tissue>
    </source>
</reference>